<evidence type="ECO:0000313" key="4">
    <source>
        <dbReference type="Proteomes" id="UP000658514"/>
    </source>
</evidence>
<evidence type="ECO:0000256" key="1">
    <source>
        <dbReference type="SAM" id="Phobius"/>
    </source>
</evidence>
<sequence length="225" mass="25308">MKPVKPILIILVLLTLLSCIQVPTASADILSPGESRVNYCFQIANLNKYSNYFIVANIKSANPSIPTHNRILESGKCLGLNGYREYSDVYALKKSLVKSQEILKNKEGISLKNFNSKKSVLIPAKASINPVGLLPDRYGVKEVADVLEIVAIKPKSLELKYKEVIYTYQQGSPEKKAYQTQDNRPLPSLRRNFNFLNLIIPGFSLVGIVLIYKKSNFFKKRNKLS</sequence>
<protein>
    <submittedName>
        <fullName evidence="3">Uncharacterized protein</fullName>
    </submittedName>
</protein>
<comment type="caution">
    <text evidence="3">The sequence shown here is derived from an EMBL/GenBank/DDBJ whole genome shotgun (WGS) entry which is preliminary data.</text>
</comment>
<keyword evidence="1" id="KW-1133">Transmembrane helix</keyword>
<feature type="chain" id="PRO_5045203531" evidence="2">
    <location>
        <begin position="28"/>
        <end position="225"/>
    </location>
</feature>
<keyword evidence="2" id="KW-0732">Signal</keyword>
<proteinExistence type="predicted"/>
<dbReference type="Proteomes" id="UP000658514">
    <property type="component" value="Unassembled WGS sequence"/>
</dbReference>
<keyword evidence="1" id="KW-0812">Transmembrane</keyword>
<keyword evidence="4" id="KW-1185">Reference proteome</keyword>
<accession>A0ABR8AHC0</accession>
<gene>
    <name evidence="3" type="ORF">H6G24_28840</name>
</gene>
<evidence type="ECO:0000313" key="3">
    <source>
        <dbReference type="EMBL" id="MBD2199442.1"/>
    </source>
</evidence>
<reference evidence="3 4" key="1">
    <citation type="journal article" date="2020" name="ISME J.">
        <title>Comparative genomics reveals insights into cyanobacterial evolution and habitat adaptation.</title>
        <authorList>
            <person name="Chen M.Y."/>
            <person name="Teng W.K."/>
            <person name="Zhao L."/>
            <person name="Hu C.X."/>
            <person name="Zhou Y.K."/>
            <person name="Han B.P."/>
            <person name="Song L.R."/>
            <person name="Shu W.S."/>
        </authorList>
    </citation>
    <scope>NUCLEOTIDE SEQUENCE [LARGE SCALE GENOMIC DNA]</scope>
    <source>
        <strain evidence="3 4">FACHB-288</strain>
    </source>
</reference>
<organism evidence="3 4">
    <name type="scientific">Calothrix parietina FACHB-288</name>
    <dbReference type="NCBI Taxonomy" id="2692896"/>
    <lineage>
        <taxon>Bacteria</taxon>
        <taxon>Bacillati</taxon>
        <taxon>Cyanobacteriota</taxon>
        <taxon>Cyanophyceae</taxon>
        <taxon>Nostocales</taxon>
        <taxon>Calotrichaceae</taxon>
        <taxon>Calothrix</taxon>
    </lineage>
</organism>
<name>A0ABR8AHC0_9CYAN</name>
<keyword evidence="1" id="KW-0472">Membrane</keyword>
<dbReference type="PROSITE" id="PS51257">
    <property type="entry name" value="PROKAR_LIPOPROTEIN"/>
    <property type="match status" value="1"/>
</dbReference>
<dbReference type="EMBL" id="JACJQH010000060">
    <property type="protein sequence ID" value="MBD2199442.1"/>
    <property type="molecule type" value="Genomic_DNA"/>
</dbReference>
<dbReference type="RefSeq" id="WP_190549005.1">
    <property type="nucleotide sequence ID" value="NZ_CAWPNO010000096.1"/>
</dbReference>
<feature type="transmembrane region" description="Helical" evidence="1">
    <location>
        <begin position="193"/>
        <end position="212"/>
    </location>
</feature>
<evidence type="ECO:0000256" key="2">
    <source>
        <dbReference type="SAM" id="SignalP"/>
    </source>
</evidence>
<feature type="signal peptide" evidence="2">
    <location>
        <begin position="1"/>
        <end position="27"/>
    </location>
</feature>